<feature type="compositionally biased region" description="Polar residues" evidence="1">
    <location>
        <begin position="1"/>
        <end position="14"/>
    </location>
</feature>
<accession>A0A6A6E437</accession>
<evidence type="ECO:0000313" key="2">
    <source>
        <dbReference type="EMBL" id="KAF2185923.1"/>
    </source>
</evidence>
<keyword evidence="3" id="KW-1185">Reference proteome</keyword>
<feature type="region of interest" description="Disordered" evidence="1">
    <location>
        <begin position="1"/>
        <end position="20"/>
    </location>
</feature>
<organism evidence="2 3">
    <name type="scientific">Zopfia rhizophila CBS 207.26</name>
    <dbReference type="NCBI Taxonomy" id="1314779"/>
    <lineage>
        <taxon>Eukaryota</taxon>
        <taxon>Fungi</taxon>
        <taxon>Dikarya</taxon>
        <taxon>Ascomycota</taxon>
        <taxon>Pezizomycotina</taxon>
        <taxon>Dothideomycetes</taxon>
        <taxon>Dothideomycetes incertae sedis</taxon>
        <taxon>Zopfiaceae</taxon>
        <taxon>Zopfia</taxon>
    </lineage>
</organism>
<name>A0A6A6E437_9PEZI</name>
<dbReference type="Proteomes" id="UP000800200">
    <property type="component" value="Unassembled WGS sequence"/>
</dbReference>
<protein>
    <submittedName>
        <fullName evidence="2">Uncharacterized protein</fullName>
    </submittedName>
</protein>
<reference evidence="2" key="1">
    <citation type="journal article" date="2020" name="Stud. Mycol.">
        <title>101 Dothideomycetes genomes: a test case for predicting lifestyles and emergence of pathogens.</title>
        <authorList>
            <person name="Haridas S."/>
            <person name="Albert R."/>
            <person name="Binder M."/>
            <person name="Bloem J."/>
            <person name="Labutti K."/>
            <person name="Salamov A."/>
            <person name="Andreopoulos B."/>
            <person name="Baker S."/>
            <person name="Barry K."/>
            <person name="Bills G."/>
            <person name="Bluhm B."/>
            <person name="Cannon C."/>
            <person name="Castanera R."/>
            <person name="Culley D."/>
            <person name="Daum C."/>
            <person name="Ezra D."/>
            <person name="Gonzalez J."/>
            <person name="Henrissat B."/>
            <person name="Kuo A."/>
            <person name="Liang C."/>
            <person name="Lipzen A."/>
            <person name="Lutzoni F."/>
            <person name="Magnuson J."/>
            <person name="Mondo S."/>
            <person name="Nolan M."/>
            <person name="Ohm R."/>
            <person name="Pangilinan J."/>
            <person name="Park H.-J."/>
            <person name="Ramirez L."/>
            <person name="Alfaro M."/>
            <person name="Sun H."/>
            <person name="Tritt A."/>
            <person name="Yoshinaga Y."/>
            <person name="Zwiers L.-H."/>
            <person name="Turgeon B."/>
            <person name="Goodwin S."/>
            <person name="Spatafora J."/>
            <person name="Crous P."/>
            <person name="Grigoriev I."/>
        </authorList>
    </citation>
    <scope>NUCLEOTIDE SEQUENCE</scope>
    <source>
        <strain evidence="2">CBS 207.26</strain>
    </source>
</reference>
<proteinExistence type="predicted"/>
<gene>
    <name evidence="2" type="ORF">K469DRAFT_750195</name>
</gene>
<evidence type="ECO:0000313" key="3">
    <source>
        <dbReference type="Proteomes" id="UP000800200"/>
    </source>
</evidence>
<dbReference type="EMBL" id="ML994632">
    <property type="protein sequence ID" value="KAF2185923.1"/>
    <property type="molecule type" value="Genomic_DNA"/>
</dbReference>
<evidence type="ECO:0000256" key="1">
    <source>
        <dbReference type="SAM" id="MobiDB-lite"/>
    </source>
</evidence>
<dbReference type="AlphaFoldDB" id="A0A6A6E437"/>
<sequence length="165" mass="18953">MSIESPRTPQQSRTPDIPDTWRRSRYFHDCDNKQDRETMASIAARHHIDVATGRRWRKERRVISLGDRSRYLKQLWMRCAKIRILCDGNLSLSRGGTGIYQMESDRCRTTLKCVKSALECTLLRAGRSFERRTSSSAPHLDGITRINPCLAILTGCSTLTRLITI</sequence>